<proteinExistence type="predicted"/>
<sequence>MKENLTLKEKRASPEKLEELDRYRNQVLECSKCITALRQSSMEKDRRYDLLLQKFKRIRKCILQRKNGEIDEDLFSSFGGSDGSWDSTISLNTITEDLREPLDRITENVNENLCLSADDNHNIAYLQRLPNEPPAYCIGDNKAYPRSSDGSSKRSSQYEKCMYSSETVQRLQNQIISMQENIDLLHAELTNAKDTNELLEFQLLENNEDAKNKFEELLKKREQVDKAVKTEDFVNDMSIDSAVQSASTMETTEVKQQLSDMRMSANLNEQQRAVVVASKSYIDNLEQENCRIDSCLMELKEKELIIRNLEKEIDNERQKQAIEKQQCETINELQKKLEDLTVEKEAMSEKIESLVKVIAQKDTMLQNEKNYCSKLEKQVEDTKADEQKEMLRLRLKLKSAEEEVKNVQKKYKELTEERAHLFEDIATLNNKLQSAHSEIEALKLEVRPAIRTELERRYEETRYRVKCSVEEKHELQKQLETMKQEVDRLQAEAAEVAVLRNEVDEHREYAEQLERQFTAQVAIIEALKKKLLEQRSATGKNYLSIIDQSSDMDDAKSNTVAENVRDLRGNNGITIN</sequence>
<reference evidence="3" key="1">
    <citation type="submission" date="2017-02" db="UniProtKB">
        <authorList>
            <consortium name="WormBaseParasite"/>
        </authorList>
    </citation>
    <scope>IDENTIFICATION</scope>
</reference>
<dbReference type="Proteomes" id="UP000046393">
    <property type="component" value="Unplaced"/>
</dbReference>
<protein>
    <submittedName>
        <fullName evidence="3">GRIP domain-containing protein</fullName>
    </submittedName>
</protein>
<dbReference type="STRING" id="451379.A0A0N5ARD1"/>
<feature type="coiled-coil region" evidence="1">
    <location>
        <begin position="292"/>
        <end position="530"/>
    </location>
</feature>
<accession>A0A0N5ARD1</accession>
<evidence type="ECO:0000256" key="1">
    <source>
        <dbReference type="SAM" id="Coils"/>
    </source>
</evidence>
<evidence type="ECO:0000313" key="2">
    <source>
        <dbReference type="Proteomes" id="UP000046393"/>
    </source>
</evidence>
<dbReference type="AlphaFoldDB" id="A0A0N5ARD1"/>
<evidence type="ECO:0000313" key="3">
    <source>
        <dbReference type="WBParaSite" id="SMUV_0000727401-mRNA-1"/>
    </source>
</evidence>
<organism evidence="2 3">
    <name type="scientific">Syphacia muris</name>
    <dbReference type="NCBI Taxonomy" id="451379"/>
    <lineage>
        <taxon>Eukaryota</taxon>
        <taxon>Metazoa</taxon>
        <taxon>Ecdysozoa</taxon>
        <taxon>Nematoda</taxon>
        <taxon>Chromadorea</taxon>
        <taxon>Rhabditida</taxon>
        <taxon>Spirurina</taxon>
        <taxon>Oxyuridomorpha</taxon>
        <taxon>Oxyuroidea</taxon>
        <taxon>Oxyuridae</taxon>
        <taxon>Syphacia</taxon>
    </lineage>
</organism>
<name>A0A0N5ARD1_9BILA</name>
<keyword evidence="2" id="KW-1185">Reference proteome</keyword>
<keyword evidence="1" id="KW-0175">Coiled coil</keyword>
<feature type="coiled-coil region" evidence="1">
    <location>
        <begin position="168"/>
        <end position="227"/>
    </location>
</feature>
<dbReference type="WBParaSite" id="SMUV_0000727401-mRNA-1">
    <property type="protein sequence ID" value="SMUV_0000727401-mRNA-1"/>
    <property type="gene ID" value="SMUV_0000727401"/>
</dbReference>